<dbReference type="PANTHER" id="PTHR43065">
    <property type="entry name" value="SENSOR HISTIDINE KINASE"/>
    <property type="match status" value="1"/>
</dbReference>
<evidence type="ECO:0000313" key="11">
    <source>
        <dbReference type="Proteomes" id="UP000754644"/>
    </source>
</evidence>
<evidence type="ECO:0000256" key="8">
    <source>
        <dbReference type="ARBA" id="ARBA00023012"/>
    </source>
</evidence>
<dbReference type="SMART" id="SM00387">
    <property type="entry name" value="HATPase_c"/>
    <property type="match status" value="1"/>
</dbReference>
<dbReference type="Pfam" id="PF00512">
    <property type="entry name" value="HisKA"/>
    <property type="match status" value="1"/>
</dbReference>
<comment type="caution">
    <text evidence="10">The sequence shown here is derived from an EMBL/GenBank/DDBJ whole genome shotgun (WGS) entry which is preliminary data.</text>
</comment>
<evidence type="ECO:0000256" key="7">
    <source>
        <dbReference type="ARBA" id="ARBA00022840"/>
    </source>
</evidence>
<dbReference type="InterPro" id="IPR005467">
    <property type="entry name" value="His_kinase_dom"/>
</dbReference>
<dbReference type="PROSITE" id="PS50109">
    <property type="entry name" value="HIS_KIN"/>
    <property type="match status" value="1"/>
</dbReference>
<dbReference type="PRINTS" id="PR00344">
    <property type="entry name" value="BCTRLSENSOR"/>
</dbReference>
<dbReference type="InterPro" id="IPR000014">
    <property type="entry name" value="PAS"/>
</dbReference>
<dbReference type="Pfam" id="PF02518">
    <property type="entry name" value="HATPase_c"/>
    <property type="match status" value="1"/>
</dbReference>
<comment type="catalytic activity">
    <reaction evidence="1">
        <text>ATP + protein L-histidine = ADP + protein N-phospho-L-histidine.</text>
        <dbReference type="EC" id="2.7.13.3"/>
    </reaction>
</comment>
<organism evidence="10 11">
    <name type="scientific">SAR86 cluster bacterium</name>
    <dbReference type="NCBI Taxonomy" id="2030880"/>
    <lineage>
        <taxon>Bacteria</taxon>
        <taxon>Pseudomonadati</taxon>
        <taxon>Pseudomonadota</taxon>
        <taxon>Gammaproteobacteria</taxon>
        <taxon>SAR86 cluster</taxon>
    </lineage>
</organism>
<protein>
    <recommendedName>
        <fullName evidence="2">histidine kinase</fullName>
        <ecNumber evidence="2">2.7.13.3</ecNumber>
    </recommendedName>
</protein>
<dbReference type="InterPro" id="IPR035965">
    <property type="entry name" value="PAS-like_dom_sf"/>
</dbReference>
<evidence type="ECO:0000256" key="1">
    <source>
        <dbReference type="ARBA" id="ARBA00000085"/>
    </source>
</evidence>
<keyword evidence="6" id="KW-0418">Kinase</keyword>
<dbReference type="CDD" id="cd00082">
    <property type="entry name" value="HisKA"/>
    <property type="match status" value="1"/>
</dbReference>
<evidence type="ECO:0000256" key="3">
    <source>
        <dbReference type="ARBA" id="ARBA00022553"/>
    </source>
</evidence>
<dbReference type="AlphaFoldDB" id="A0A972VWN5"/>
<gene>
    <name evidence="10" type="ORF">HQ497_06850</name>
</gene>
<keyword evidence="4" id="KW-0808">Transferase</keyword>
<dbReference type="InterPro" id="IPR036890">
    <property type="entry name" value="HATPase_C_sf"/>
</dbReference>
<evidence type="ECO:0000256" key="6">
    <source>
        <dbReference type="ARBA" id="ARBA00022777"/>
    </source>
</evidence>
<dbReference type="SUPFAM" id="SSF55874">
    <property type="entry name" value="ATPase domain of HSP90 chaperone/DNA topoisomerase II/histidine kinase"/>
    <property type="match status" value="1"/>
</dbReference>
<dbReference type="Gene3D" id="3.30.565.10">
    <property type="entry name" value="Histidine kinase-like ATPase, C-terminal domain"/>
    <property type="match status" value="1"/>
</dbReference>
<keyword evidence="5" id="KW-0547">Nucleotide-binding</keyword>
<evidence type="ECO:0000259" key="9">
    <source>
        <dbReference type="PROSITE" id="PS50109"/>
    </source>
</evidence>
<dbReference type="EC" id="2.7.13.3" evidence="2"/>
<dbReference type="Pfam" id="PF13188">
    <property type="entry name" value="PAS_8"/>
    <property type="match status" value="1"/>
</dbReference>
<dbReference type="GO" id="GO:0005524">
    <property type="term" value="F:ATP binding"/>
    <property type="evidence" value="ECO:0007669"/>
    <property type="project" value="UniProtKB-KW"/>
</dbReference>
<dbReference type="Gene3D" id="3.30.450.20">
    <property type="entry name" value="PAS domain"/>
    <property type="match status" value="1"/>
</dbReference>
<dbReference type="InterPro" id="IPR036097">
    <property type="entry name" value="HisK_dim/P_sf"/>
</dbReference>
<dbReference type="SUPFAM" id="SSF55785">
    <property type="entry name" value="PYP-like sensor domain (PAS domain)"/>
    <property type="match status" value="1"/>
</dbReference>
<evidence type="ECO:0000256" key="4">
    <source>
        <dbReference type="ARBA" id="ARBA00022679"/>
    </source>
</evidence>
<evidence type="ECO:0000256" key="2">
    <source>
        <dbReference type="ARBA" id="ARBA00012438"/>
    </source>
</evidence>
<dbReference type="SMART" id="SM00388">
    <property type="entry name" value="HisKA"/>
    <property type="match status" value="1"/>
</dbReference>
<feature type="non-terminal residue" evidence="10">
    <location>
        <position position="1"/>
    </location>
</feature>
<reference evidence="10" key="1">
    <citation type="submission" date="2020-05" db="EMBL/GenBank/DDBJ databases">
        <title>Sulfur intermediates as new biogeochemical hubs in an aquatic model microbial ecosystem.</title>
        <authorList>
            <person name="Vigneron A."/>
        </authorList>
    </citation>
    <scope>NUCLEOTIDE SEQUENCE</scope>
    <source>
        <strain evidence="10">Bin.250</strain>
    </source>
</reference>
<accession>A0A972VWN5</accession>
<keyword evidence="7" id="KW-0067">ATP-binding</keyword>
<dbReference type="GO" id="GO:0000155">
    <property type="term" value="F:phosphorelay sensor kinase activity"/>
    <property type="evidence" value="ECO:0007669"/>
    <property type="project" value="InterPro"/>
</dbReference>
<name>A0A972VWN5_9GAMM</name>
<evidence type="ECO:0000256" key="5">
    <source>
        <dbReference type="ARBA" id="ARBA00022741"/>
    </source>
</evidence>
<keyword evidence="8" id="KW-0902">Two-component regulatory system</keyword>
<dbReference type="Gene3D" id="1.10.287.130">
    <property type="match status" value="1"/>
</dbReference>
<feature type="domain" description="Histidine kinase" evidence="9">
    <location>
        <begin position="155"/>
        <end position="372"/>
    </location>
</feature>
<evidence type="ECO:0000313" key="10">
    <source>
        <dbReference type="EMBL" id="NQV65063.1"/>
    </source>
</evidence>
<dbReference type="PANTHER" id="PTHR43065:SF10">
    <property type="entry name" value="PEROXIDE STRESS-ACTIVATED HISTIDINE KINASE MAK3"/>
    <property type="match status" value="1"/>
</dbReference>
<dbReference type="InterPro" id="IPR004358">
    <property type="entry name" value="Sig_transdc_His_kin-like_C"/>
</dbReference>
<proteinExistence type="predicted"/>
<sequence>YQYLFDNMTDGFVICKIICDEQGVPCNYRIIEANKAYEAQTGIAISDIVGKTVLEALPDIEESWIKIYGEIALTHVSRSFELYNHSTRRYYQTNAFSLYNGQFARVFKDITDQKLSEVALKRSEESQRFGEHAREREKEVAHLDRLNTMGEMATGLAHELNQPLAAIATYADVALRMLDAEVTQPEKLREIITGARQQALRASEIIQHLRRLVKKQTVGRVKTDINHLIESVVTLLAADLQLRGVDLHLKLSENLPSLMLDDVQIEQVIINLLRNALEVEVDVGAKMREVTIRSYLASNSLVRVEVTDNGSGMEPEVSSQIFNAFYSTKGGQGMGMGLSISRSIIEAHDGHLWANSEWGQGSTLSFSLPVLNV</sequence>
<dbReference type="InterPro" id="IPR003594">
    <property type="entry name" value="HATPase_dom"/>
</dbReference>
<dbReference type="EMBL" id="JABMOJ010000254">
    <property type="protein sequence ID" value="NQV65063.1"/>
    <property type="molecule type" value="Genomic_DNA"/>
</dbReference>
<dbReference type="InterPro" id="IPR003661">
    <property type="entry name" value="HisK_dim/P_dom"/>
</dbReference>
<keyword evidence="3" id="KW-0597">Phosphoprotein</keyword>
<dbReference type="Proteomes" id="UP000754644">
    <property type="component" value="Unassembled WGS sequence"/>
</dbReference>
<dbReference type="SUPFAM" id="SSF47384">
    <property type="entry name" value="Homodimeric domain of signal transducing histidine kinase"/>
    <property type="match status" value="1"/>
</dbReference>